<feature type="domain" description="Gamma-glutamylcyclotransferase AIG2-like" evidence="4">
    <location>
        <begin position="8"/>
        <end position="126"/>
    </location>
</feature>
<dbReference type="EMBL" id="JASWJB010000063">
    <property type="protein sequence ID" value="KAK2603464.1"/>
    <property type="molecule type" value="Genomic_DNA"/>
</dbReference>
<dbReference type="CDD" id="cd06661">
    <property type="entry name" value="GGCT_like"/>
    <property type="match status" value="1"/>
</dbReference>
<dbReference type="PANTHER" id="PTHR31544:SF2">
    <property type="entry name" value="AIG2-LIKE PROTEIN D"/>
    <property type="match status" value="1"/>
</dbReference>
<comment type="similarity">
    <text evidence="1">Belongs to the gamma-glutamylcyclotransferase family.</text>
</comment>
<evidence type="ECO:0000256" key="1">
    <source>
        <dbReference type="ARBA" id="ARBA00008861"/>
    </source>
</evidence>
<dbReference type="InterPro" id="IPR036568">
    <property type="entry name" value="GGCT-like_sf"/>
</dbReference>
<accession>A0AAJ0CRI2</accession>
<dbReference type="Pfam" id="PF06094">
    <property type="entry name" value="GGACT"/>
    <property type="match status" value="1"/>
</dbReference>
<evidence type="ECO:0000313" key="6">
    <source>
        <dbReference type="Proteomes" id="UP001251528"/>
    </source>
</evidence>
<protein>
    <recommendedName>
        <fullName evidence="3">Putative gamma-glutamylcyclotransferase</fullName>
    </recommendedName>
</protein>
<evidence type="ECO:0000256" key="3">
    <source>
        <dbReference type="ARBA" id="ARBA00030602"/>
    </source>
</evidence>
<comment type="caution">
    <text evidence="5">The sequence shown here is derived from an EMBL/GenBank/DDBJ whole genome shotgun (WGS) entry which is preliminary data.</text>
</comment>
<keyword evidence="6" id="KW-1185">Reference proteome</keyword>
<dbReference type="Gene3D" id="3.10.490.10">
    <property type="entry name" value="Gamma-glutamyl cyclotransferase-like"/>
    <property type="match status" value="1"/>
</dbReference>
<dbReference type="PANTHER" id="PTHR31544">
    <property type="entry name" value="AIG2-LIKE PROTEIN D"/>
    <property type="match status" value="1"/>
</dbReference>
<dbReference type="InterPro" id="IPR009288">
    <property type="entry name" value="AIG2-like_dom"/>
</dbReference>
<organism evidence="5 6">
    <name type="scientific">Conoideocrella luteorostrata</name>
    <dbReference type="NCBI Taxonomy" id="1105319"/>
    <lineage>
        <taxon>Eukaryota</taxon>
        <taxon>Fungi</taxon>
        <taxon>Dikarya</taxon>
        <taxon>Ascomycota</taxon>
        <taxon>Pezizomycotina</taxon>
        <taxon>Sordariomycetes</taxon>
        <taxon>Hypocreomycetidae</taxon>
        <taxon>Hypocreales</taxon>
        <taxon>Clavicipitaceae</taxon>
        <taxon>Conoideocrella</taxon>
    </lineage>
</organism>
<reference evidence="5" key="1">
    <citation type="submission" date="2023-06" db="EMBL/GenBank/DDBJ databases">
        <title>Conoideocrella luteorostrata (Hypocreales: Clavicipitaceae), a potential biocontrol fungus for elongate hemlock scale in United States Christmas tree production areas.</title>
        <authorList>
            <person name="Barrett H."/>
            <person name="Lovett B."/>
            <person name="Macias A.M."/>
            <person name="Stajich J.E."/>
            <person name="Kasson M.T."/>
        </authorList>
    </citation>
    <scope>NUCLEOTIDE SEQUENCE</scope>
    <source>
        <strain evidence="5">ARSEF 14590</strain>
    </source>
</reference>
<dbReference type="SUPFAM" id="SSF110857">
    <property type="entry name" value="Gamma-glutamyl cyclotransferase-like"/>
    <property type="match status" value="1"/>
</dbReference>
<dbReference type="InterPro" id="IPR045038">
    <property type="entry name" value="AIG2-like"/>
</dbReference>
<keyword evidence="2" id="KW-0808">Transferase</keyword>
<dbReference type="InterPro" id="IPR013024">
    <property type="entry name" value="GGCT-like"/>
</dbReference>
<evidence type="ECO:0000313" key="5">
    <source>
        <dbReference type="EMBL" id="KAK2603464.1"/>
    </source>
</evidence>
<dbReference type="GO" id="GO:0016740">
    <property type="term" value="F:transferase activity"/>
    <property type="evidence" value="ECO:0007669"/>
    <property type="project" value="UniProtKB-KW"/>
</dbReference>
<evidence type="ECO:0000256" key="2">
    <source>
        <dbReference type="ARBA" id="ARBA00022679"/>
    </source>
</evidence>
<proteinExistence type="inferred from homology"/>
<dbReference type="AlphaFoldDB" id="A0AAJ0CRI2"/>
<sequence>MSGEGTAFVYGTLMATEVFFSVCYGDKNPPQAIRDLHTFTPAILQDYCRHRVQFADYPAAVPEPGHSIRGVYITGLTDANIEKLDYFEGSEYERRTVKVQTLEKSGSGEKEVLGTKMSTSVYVFLVAAALEKREWDYEEFRREKMQIWARGDWTFDDDGKAAVSCPV</sequence>
<dbReference type="Proteomes" id="UP001251528">
    <property type="component" value="Unassembled WGS sequence"/>
</dbReference>
<evidence type="ECO:0000259" key="4">
    <source>
        <dbReference type="Pfam" id="PF06094"/>
    </source>
</evidence>
<name>A0AAJ0CRI2_9HYPO</name>
<gene>
    <name evidence="5" type="ORF">QQS21_004324</name>
</gene>